<organism evidence="1 2">
    <name type="scientific">Flavobacterium degerlachei</name>
    <dbReference type="NCBI Taxonomy" id="229203"/>
    <lineage>
        <taxon>Bacteria</taxon>
        <taxon>Pseudomonadati</taxon>
        <taxon>Bacteroidota</taxon>
        <taxon>Flavobacteriia</taxon>
        <taxon>Flavobacteriales</taxon>
        <taxon>Flavobacteriaceae</taxon>
        <taxon>Flavobacterium</taxon>
    </lineage>
</organism>
<dbReference type="AlphaFoldDB" id="A0A1H2Y240"/>
<dbReference type="Proteomes" id="UP000198569">
    <property type="component" value="Unassembled WGS sequence"/>
</dbReference>
<evidence type="ECO:0000313" key="1">
    <source>
        <dbReference type="EMBL" id="SDW98649.1"/>
    </source>
</evidence>
<dbReference type="RefSeq" id="WP_091431375.1">
    <property type="nucleotide sequence ID" value="NZ_FNMV01000006.1"/>
</dbReference>
<protein>
    <submittedName>
        <fullName evidence="1">Uncharacterized protein</fullName>
    </submittedName>
</protein>
<sequence>MKKLHLYLLFLIFPFHCIISQQQKVQVTPVSIQKIDADIFEGYDGLGNSYYIKNNIFFKKDENNIWQYKNVTLGKITKVDLQNPLKIVLFYENFNSVVLLDNQLNEVQKINFSKNPIPLVVTATGISSQNQLWVYDSLNQQIGLFDYLKNNYKAVSTSFPESIKMYQSDFNTFYWIDNNNNWFSCDIFGKITTKGKIADFDFIEIINDQQFIYSKNNVLIFEDLKKKGKYKIEISEKTFQKFYYKDQILSIFTSKGIINYKITTP</sequence>
<dbReference type="OrthoDB" id="1143207at2"/>
<dbReference type="STRING" id="229203.SAMN05444338_10671"/>
<accession>A0A1H2Y240</accession>
<reference evidence="2" key="1">
    <citation type="submission" date="2016-10" db="EMBL/GenBank/DDBJ databases">
        <authorList>
            <person name="Varghese N."/>
            <person name="Submissions S."/>
        </authorList>
    </citation>
    <scope>NUCLEOTIDE SEQUENCE [LARGE SCALE GENOMIC DNA]</scope>
    <source>
        <strain evidence="2">DSM 15718</strain>
    </source>
</reference>
<gene>
    <name evidence="1" type="ORF">SAMN05444338_10671</name>
</gene>
<name>A0A1H2Y240_9FLAO</name>
<dbReference type="EMBL" id="FNMV01000006">
    <property type="protein sequence ID" value="SDW98649.1"/>
    <property type="molecule type" value="Genomic_DNA"/>
</dbReference>
<evidence type="ECO:0000313" key="2">
    <source>
        <dbReference type="Proteomes" id="UP000198569"/>
    </source>
</evidence>
<proteinExistence type="predicted"/>
<keyword evidence="2" id="KW-1185">Reference proteome</keyword>